<accession>A0A9W4SSZ2</accession>
<dbReference type="EMBL" id="CAMKVN010002620">
    <property type="protein sequence ID" value="CAI2181901.1"/>
    <property type="molecule type" value="Genomic_DNA"/>
</dbReference>
<keyword evidence="2" id="KW-1185">Reference proteome</keyword>
<dbReference type="AlphaFoldDB" id="A0A9W4SSZ2"/>
<gene>
    <name evidence="1" type="ORF">FWILDA_LOCUS10315</name>
</gene>
<dbReference type="Proteomes" id="UP001153678">
    <property type="component" value="Unassembled WGS sequence"/>
</dbReference>
<organism evidence="1 2">
    <name type="scientific">Funneliformis geosporum</name>
    <dbReference type="NCBI Taxonomy" id="1117311"/>
    <lineage>
        <taxon>Eukaryota</taxon>
        <taxon>Fungi</taxon>
        <taxon>Fungi incertae sedis</taxon>
        <taxon>Mucoromycota</taxon>
        <taxon>Glomeromycotina</taxon>
        <taxon>Glomeromycetes</taxon>
        <taxon>Glomerales</taxon>
        <taxon>Glomeraceae</taxon>
        <taxon>Funneliformis</taxon>
    </lineage>
</organism>
<protein>
    <submittedName>
        <fullName evidence="1">909_t:CDS:1</fullName>
    </submittedName>
</protein>
<proteinExistence type="predicted"/>
<reference evidence="1" key="1">
    <citation type="submission" date="2022-08" db="EMBL/GenBank/DDBJ databases">
        <authorList>
            <person name="Kallberg Y."/>
            <person name="Tangrot J."/>
            <person name="Rosling A."/>
        </authorList>
    </citation>
    <scope>NUCLEOTIDE SEQUENCE</scope>
    <source>
        <strain evidence="1">Wild A</strain>
    </source>
</reference>
<name>A0A9W4SSZ2_9GLOM</name>
<evidence type="ECO:0000313" key="1">
    <source>
        <dbReference type="EMBL" id="CAI2181901.1"/>
    </source>
</evidence>
<evidence type="ECO:0000313" key="2">
    <source>
        <dbReference type="Proteomes" id="UP001153678"/>
    </source>
</evidence>
<comment type="caution">
    <text evidence="1">The sequence shown here is derived from an EMBL/GenBank/DDBJ whole genome shotgun (WGS) entry which is preliminary data.</text>
</comment>
<sequence>MTTSIVSLEDIIDDIKKDIKMVFQNGVRAEDRQEIYIIGLQLILDRLARELEFANMAKKSRNNRHKTAGQPALSLL</sequence>